<sequence length="134" mass="15270">MGMESTKVEVKFLNQINKYPDKVYLAVDGADQEGFEYFGTKEYTSKPGAKSPSIKNKLIQMGPKNAMKMLGMIVSHMPMMMKGINGSYKDIGYLVEGLKKGVPTKLDKHDFLESVPNDHMWEELNNYAWDVFYT</sequence>
<dbReference type="STRING" id="1121316.SAMN02745207_00819"/>
<proteinExistence type="predicted"/>
<evidence type="ECO:0000313" key="1">
    <source>
        <dbReference type="EMBL" id="SHH35109.1"/>
    </source>
</evidence>
<dbReference type="Proteomes" id="UP000184447">
    <property type="component" value="Unassembled WGS sequence"/>
</dbReference>
<evidence type="ECO:0000313" key="2">
    <source>
        <dbReference type="Proteomes" id="UP000184447"/>
    </source>
</evidence>
<dbReference type="RefSeq" id="WP_073337161.1">
    <property type="nucleotide sequence ID" value="NZ_FQXM01000004.1"/>
</dbReference>
<gene>
    <name evidence="1" type="ORF">SAMN02745207_00819</name>
</gene>
<accession>A0A1M5S9D5</accession>
<protein>
    <submittedName>
        <fullName evidence="1">Uncharacterized protein</fullName>
    </submittedName>
</protein>
<name>A0A1M5S9D5_9CLOT</name>
<reference evidence="1 2" key="1">
    <citation type="submission" date="2016-11" db="EMBL/GenBank/DDBJ databases">
        <authorList>
            <person name="Jaros S."/>
            <person name="Januszkiewicz K."/>
            <person name="Wedrychowicz H."/>
        </authorList>
    </citation>
    <scope>NUCLEOTIDE SEQUENCE [LARGE SCALE GENOMIC DNA]</scope>
    <source>
        <strain evidence="1 2">DSM 8605</strain>
    </source>
</reference>
<organism evidence="1 2">
    <name type="scientific">Clostridium grantii DSM 8605</name>
    <dbReference type="NCBI Taxonomy" id="1121316"/>
    <lineage>
        <taxon>Bacteria</taxon>
        <taxon>Bacillati</taxon>
        <taxon>Bacillota</taxon>
        <taxon>Clostridia</taxon>
        <taxon>Eubacteriales</taxon>
        <taxon>Clostridiaceae</taxon>
        <taxon>Clostridium</taxon>
    </lineage>
</organism>
<dbReference type="EMBL" id="FQXM01000004">
    <property type="protein sequence ID" value="SHH35109.1"/>
    <property type="molecule type" value="Genomic_DNA"/>
</dbReference>
<keyword evidence="2" id="KW-1185">Reference proteome</keyword>
<dbReference type="AlphaFoldDB" id="A0A1M5S9D5"/>